<feature type="compositionally biased region" description="Polar residues" evidence="8">
    <location>
        <begin position="354"/>
        <end position="370"/>
    </location>
</feature>
<dbReference type="CDD" id="cd19756">
    <property type="entry name" value="Bbox2"/>
    <property type="match status" value="1"/>
</dbReference>
<comment type="similarity">
    <text evidence="1">Belongs to the TRIM/RBCC family.</text>
</comment>
<accession>A0A0A1WSU3</accession>
<feature type="compositionally biased region" description="Polar residues" evidence="8">
    <location>
        <begin position="623"/>
        <end position="636"/>
    </location>
</feature>
<dbReference type="SUPFAM" id="SSF57845">
    <property type="entry name" value="B-box zinc-binding domain"/>
    <property type="match status" value="1"/>
</dbReference>
<evidence type="ECO:0000256" key="7">
    <source>
        <dbReference type="PROSITE-ProRule" id="PRU00087"/>
    </source>
</evidence>
<dbReference type="GO" id="GO:0008270">
    <property type="term" value="F:zinc ion binding"/>
    <property type="evidence" value="ECO:0007669"/>
    <property type="project" value="UniProtKB-KW"/>
</dbReference>
<dbReference type="PROSITE" id="PS50089">
    <property type="entry name" value="ZF_RING_2"/>
    <property type="match status" value="1"/>
</dbReference>
<feature type="domain" description="RING-type" evidence="9">
    <location>
        <begin position="572"/>
        <end position="596"/>
    </location>
</feature>
<feature type="domain" description="B box-type" evidence="10">
    <location>
        <begin position="804"/>
        <end position="845"/>
    </location>
</feature>
<dbReference type="PROSITE" id="PS00518">
    <property type="entry name" value="ZF_RING_1"/>
    <property type="match status" value="1"/>
</dbReference>
<dbReference type="PROSITE" id="PS50119">
    <property type="entry name" value="ZF_BBOX"/>
    <property type="match status" value="1"/>
</dbReference>
<sequence length="1192" mass="132600">MSSNEYYFDVQRKSYEYEQTYENDAKLSPDTYESASENLLTDYEVVSNEEADEDDTVEVAYRKLRREKTESAVSTKNSPRHAVGERVEHGKLHLSLSAEKISLKSQSEKIDKSNAPLETEIAQQQRESPACRERCGRAAKSTSASSFCPRHRRQQQPQQQQLEKCKPKQYAPISFTIVPINVATQRRVNERKQYENGRDLPEIVLTSFEQQQQQQQKQQSVKALPGFDTEAAPKRGPTAKGGSTEYLQQKQQKQQQQYQQSQQYRSVMLSKVPPPSLPPPPASPAPSPTTAAANAKMKKVTRFSRAPEFTNNHFELPSATTKTTPTPTPTDTGTGVAVAPAAMAAKKLPDAEDTSISEINSQPGSSTSPESLMDNVLSAASSVSVRSSSLSSAGGGSVSGSGGSEILKILNVTQSESLTRNVPHVAVVTTLAKEQQQQQLQSQQQHVFAETKELYDNRSLNLKSPVTRGLSPLMTTTTVGGKQATTTALTPIATTPLQLLSPARTLSPPSPSTVLALGGASSSPSRMGEPRALQPAELIEASTNRSRSPSPSSSILIRVTPDASLFPDDLKCRICNEIFRDPRTLNCLHSFCFQCLVDENFKQDSSIPFWSQPGAEDHDWKATNKSNYSAQSSSPEMSVRSGSTSPSRQRQSSFSFKRKKSLERILLKVRSKSDGKSSESSTSLRLSAAPEERLRYISCKICKYATVIPLGGIRQLPQNFLLVRKIESIQQELGDEVITKVWCSLCFEETNATYHCVSCTLNLCSLCRDSHERQRNTANHSIRNIMELRRARKKQQTLLDDKTKFTLKCGMHPGFEMKAFCNSCLQIACADCLVLLHKGHKHEPIPKAFINYSKLLHDAVDHTRPLCSYAEHSIERMSDIAKHINKKCDDIQTQIEVFMRQYLEAIEVHRKTLLQQVHRARETKVEMILEQQLDLEKRNNESKEALLFAQELTECGSNVEVLSFLNILLKRFEYCQQFKMPAEPKFTDTLHFLPHIRAPPMKAQNDIPLFGIITMQTVEPALCTLQWEGFTQLRLHKRVELLLQSRDSDGAGLCHGGLQIQSLLKYKESSSKYLPVEIADNRDGTYGIGFTPDAEGALVLIITINDKPIKGSPFTFLARNVRPHSGVYHCCTFCSSKGNKLVKCSCEGRMPGYNGCGHGHAGHPGSRHWSCCGNVLESSECNMANKLLNSCN</sequence>
<keyword evidence="5" id="KW-0862">Zinc</keyword>
<feature type="repeat" description="Filamin" evidence="7">
    <location>
        <begin position="1015"/>
        <end position="1118"/>
    </location>
</feature>
<dbReference type="InterPro" id="IPR001841">
    <property type="entry name" value="Znf_RING"/>
</dbReference>
<dbReference type="InterPro" id="IPR013083">
    <property type="entry name" value="Znf_RING/FYVE/PHD"/>
</dbReference>
<evidence type="ECO:0000259" key="10">
    <source>
        <dbReference type="PROSITE" id="PS50119"/>
    </source>
</evidence>
<keyword evidence="2" id="KW-0479">Metal-binding</keyword>
<dbReference type="InterPro" id="IPR000315">
    <property type="entry name" value="Znf_B-box"/>
</dbReference>
<evidence type="ECO:0000256" key="2">
    <source>
        <dbReference type="ARBA" id="ARBA00022723"/>
    </source>
</evidence>
<dbReference type="InterPro" id="IPR017868">
    <property type="entry name" value="Filamin/ABP280_repeat-like"/>
</dbReference>
<reference evidence="11" key="2">
    <citation type="journal article" date="2015" name="Gigascience">
        <title>Reconstructing a comprehensive transcriptome assembly of a white-pupal translocated strain of the pest fruit fly Bactrocera cucurbitae.</title>
        <authorList>
            <person name="Sim S.B."/>
            <person name="Calla B."/>
            <person name="Hall B."/>
            <person name="DeRego T."/>
            <person name="Geib S.M."/>
        </authorList>
    </citation>
    <scope>NUCLEOTIDE SEQUENCE</scope>
</reference>
<keyword evidence="4 6" id="KW-0863">Zinc-finger</keyword>
<feature type="region of interest" description="Disordered" evidence="8">
    <location>
        <begin position="510"/>
        <end position="531"/>
    </location>
</feature>
<evidence type="ECO:0000256" key="4">
    <source>
        <dbReference type="ARBA" id="ARBA00022771"/>
    </source>
</evidence>
<dbReference type="SUPFAM" id="SSF57850">
    <property type="entry name" value="RING/U-box"/>
    <property type="match status" value="1"/>
</dbReference>
<dbReference type="SMART" id="SM00557">
    <property type="entry name" value="IG_FLMN"/>
    <property type="match status" value="1"/>
</dbReference>
<evidence type="ECO:0000256" key="6">
    <source>
        <dbReference type="PROSITE-ProRule" id="PRU00024"/>
    </source>
</evidence>
<dbReference type="SUPFAM" id="SSF81296">
    <property type="entry name" value="E set domains"/>
    <property type="match status" value="1"/>
</dbReference>
<organism evidence="11">
    <name type="scientific">Zeugodacus cucurbitae</name>
    <name type="common">Melon fruit fly</name>
    <name type="synonym">Bactrocera cucurbitae</name>
    <dbReference type="NCBI Taxonomy" id="28588"/>
    <lineage>
        <taxon>Eukaryota</taxon>
        <taxon>Metazoa</taxon>
        <taxon>Ecdysozoa</taxon>
        <taxon>Arthropoda</taxon>
        <taxon>Hexapoda</taxon>
        <taxon>Insecta</taxon>
        <taxon>Pterygota</taxon>
        <taxon>Neoptera</taxon>
        <taxon>Endopterygota</taxon>
        <taxon>Diptera</taxon>
        <taxon>Brachycera</taxon>
        <taxon>Muscomorpha</taxon>
        <taxon>Tephritoidea</taxon>
        <taxon>Tephritidae</taxon>
        <taxon>Zeugodacus</taxon>
        <taxon>Zeugodacus</taxon>
    </lineage>
</organism>
<dbReference type="AlphaFoldDB" id="A0A0A1WSU3"/>
<dbReference type="SMART" id="SM00336">
    <property type="entry name" value="BBOX"/>
    <property type="match status" value="2"/>
</dbReference>
<evidence type="ECO:0000259" key="9">
    <source>
        <dbReference type="PROSITE" id="PS50089"/>
    </source>
</evidence>
<feature type="compositionally biased region" description="Low complexity" evidence="8">
    <location>
        <begin position="210"/>
        <end position="219"/>
    </location>
</feature>
<dbReference type="Gene3D" id="3.30.40.10">
    <property type="entry name" value="Zinc/RING finger domain, C3HC4 (zinc finger)"/>
    <property type="match status" value="1"/>
</dbReference>
<evidence type="ECO:0000256" key="3">
    <source>
        <dbReference type="ARBA" id="ARBA00022737"/>
    </source>
</evidence>
<dbReference type="InterPro" id="IPR027370">
    <property type="entry name" value="Znf-RING_euk"/>
</dbReference>
<dbReference type="EMBL" id="GBXI01012717">
    <property type="protein sequence ID" value="JAD01575.1"/>
    <property type="molecule type" value="Transcribed_RNA"/>
</dbReference>
<feature type="compositionally biased region" description="Low complexity" evidence="8">
    <location>
        <begin position="640"/>
        <end position="655"/>
    </location>
</feature>
<dbReference type="Gene3D" id="2.60.40.10">
    <property type="entry name" value="Immunoglobulins"/>
    <property type="match status" value="1"/>
</dbReference>
<feature type="compositionally biased region" description="Low complexity" evidence="8">
    <location>
        <begin position="248"/>
        <end position="264"/>
    </location>
</feature>
<reference evidence="11" key="1">
    <citation type="submission" date="2014-11" db="EMBL/GenBank/DDBJ databases">
        <authorList>
            <person name="Geib S."/>
        </authorList>
    </citation>
    <scope>NUCLEOTIDE SEQUENCE</scope>
</reference>
<name>A0A0A1WSU3_ZEUCU</name>
<dbReference type="Pfam" id="PF00630">
    <property type="entry name" value="Filamin"/>
    <property type="match status" value="1"/>
</dbReference>
<feature type="compositionally biased region" description="Low complexity" evidence="8">
    <location>
        <begin position="320"/>
        <end position="346"/>
    </location>
</feature>
<feature type="region of interest" description="Disordered" evidence="8">
    <location>
        <begin position="105"/>
        <end position="166"/>
    </location>
</feature>
<feature type="region of interest" description="Disordered" evidence="8">
    <location>
        <begin position="66"/>
        <end position="87"/>
    </location>
</feature>
<dbReference type="Pfam" id="PF13445">
    <property type="entry name" value="zf-RING_UBOX"/>
    <property type="match status" value="1"/>
</dbReference>
<dbReference type="InterPro" id="IPR001298">
    <property type="entry name" value="Filamin/ABP280_rpt"/>
</dbReference>
<evidence type="ECO:0000313" key="11">
    <source>
        <dbReference type="EMBL" id="JAD01575.1"/>
    </source>
</evidence>
<evidence type="ECO:0000256" key="1">
    <source>
        <dbReference type="ARBA" id="ARBA00008518"/>
    </source>
</evidence>
<dbReference type="SMART" id="SM00184">
    <property type="entry name" value="RING"/>
    <property type="match status" value="1"/>
</dbReference>
<evidence type="ECO:0000256" key="5">
    <source>
        <dbReference type="ARBA" id="ARBA00022833"/>
    </source>
</evidence>
<dbReference type="InterPro" id="IPR047153">
    <property type="entry name" value="TRIM45/56/19-like"/>
</dbReference>
<dbReference type="PANTHER" id="PTHR25462:SF291">
    <property type="entry name" value="E3 UBIQUITIN-PROTEIN LIGASE TRIM45"/>
    <property type="match status" value="1"/>
</dbReference>
<dbReference type="Pfam" id="PF00643">
    <property type="entry name" value="zf-B_box"/>
    <property type="match status" value="1"/>
</dbReference>
<protein>
    <submittedName>
        <fullName evidence="11">Tripartite motif-containing protein 45</fullName>
    </submittedName>
</protein>
<dbReference type="PROSITE" id="PS50194">
    <property type="entry name" value="FILAMIN_REPEAT"/>
    <property type="match status" value="1"/>
</dbReference>
<dbReference type="GO" id="GO:0061630">
    <property type="term" value="F:ubiquitin protein ligase activity"/>
    <property type="evidence" value="ECO:0007669"/>
    <property type="project" value="TreeGrafter"/>
</dbReference>
<dbReference type="Gene3D" id="3.30.160.60">
    <property type="entry name" value="Classic Zinc Finger"/>
    <property type="match status" value="1"/>
</dbReference>
<dbReference type="InterPro" id="IPR014756">
    <property type="entry name" value="Ig_E-set"/>
</dbReference>
<proteinExistence type="inferred from homology"/>
<feature type="region of interest" description="Disordered" evidence="8">
    <location>
        <begin position="208"/>
        <end position="372"/>
    </location>
</feature>
<dbReference type="InterPro" id="IPR017907">
    <property type="entry name" value="Znf_RING_CS"/>
</dbReference>
<gene>
    <name evidence="11" type="primary">TRIM45</name>
    <name evidence="11" type="ORF">g.10956</name>
</gene>
<dbReference type="InterPro" id="IPR013783">
    <property type="entry name" value="Ig-like_fold"/>
</dbReference>
<keyword evidence="3" id="KW-0677">Repeat</keyword>
<feature type="compositionally biased region" description="Pro residues" evidence="8">
    <location>
        <begin position="272"/>
        <end position="287"/>
    </location>
</feature>
<feature type="region of interest" description="Disordered" evidence="8">
    <location>
        <begin position="616"/>
        <end position="657"/>
    </location>
</feature>
<evidence type="ECO:0000256" key="8">
    <source>
        <dbReference type="SAM" id="MobiDB-lite"/>
    </source>
</evidence>
<dbReference type="PANTHER" id="PTHR25462">
    <property type="entry name" value="BONUS, ISOFORM C-RELATED"/>
    <property type="match status" value="1"/>
</dbReference>